<dbReference type="Gene3D" id="3.40.50.300">
    <property type="entry name" value="P-loop containing nucleotide triphosphate hydrolases"/>
    <property type="match status" value="1"/>
</dbReference>
<feature type="domain" description="ABC transporter" evidence="5">
    <location>
        <begin position="3"/>
        <end position="241"/>
    </location>
</feature>
<evidence type="ECO:0000256" key="1">
    <source>
        <dbReference type="ARBA" id="ARBA00005417"/>
    </source>
</evidence>
<dbReference type="SUPFAM" id="SSF52540">
    <property type="entry name" value="P-loop containing nucleoside triphosphate hydrolases"/>
    <property type="match status" value="1"/>
</dbReference>
<keyword evidence="7" id="KW-1185">Reference proteome</keyword>
<dbReference type="PANTHER" id="PTHR43335">
    <property type="entry name" value="ABC TRANSPORTER, ATP-BINDING PROTEIN"/>
    <property type="match status" value="1"/>
</dbReference>
<dbReference type="PROSITE" id="PS50893">
    <property type="entry name" value="ABC_TRANSPORTER_2"/>
    <property type="match status" value="1"/>
</dbReference>
<comment type="similarity">
    <text evidence="1">Belongs to the ABC transporter superfamily.</text>
</comment>
<dbReference type="SMART" id="SM00382">
    <property type="entry name" value="AAA"/>
    <property type="match status" value="1"/>
</dbReference>
<dbReference type="InterPro" id="IPR027417">
    <property type="entry name" value="P-loop_NTPase"/>
</dbReference>
<evidence type="ECO:0000256" key="3">
    <source>
        <dbReference type="ARBA" id="ARBA00022741"/>
    </source>
</evidence>
<proteinExistence type="inferred from homology"/>
<dbReference type="Proteomes" id="UP000280696">
    <property type="component" value="Unassembled WGS sequence"/>
</dbReference>
<sequence>MKISLRNVSKQYKGRGALGKYAKGIYALKDFTTELTEGVYGLLGANGAGKTTLINIFVGILGSDSGTVLIDGQDAGTLGKDFLSKIGYMPQYPIFYRDFTVMDFLLYMCALKGIPDKQGKKRVLELLGIVNLSDAKEKKIGALSGGMRQRVGIVQAMLGDPEILILDEPTAGLDPSERIRFRNLISKFAQGRTILLATHIVSDVECIAKEIMILKEGSLITQGTIDTLEQNIYGKVWEVTVNGEDAARLGNQYYVSNMKQQGERFLVRIVSDMLPASDAVKVSPNLEDVFLYYFRGQ</sequence>
<keyword evidence="4 6" id="KW-0067">ATP-binding</keyword>
<dbReference type="OrthoDB" id="9775135at2"/>
<keyword evidence="3" id="KW-0547">Nucleotide-binding</keyword>
<evidence type="ECO:0000313" key="7">
    <source>
        <dbReference type="Proteomes" id="UP000280696"/>
    </source>
</evidence>
<protein>
    <submittedName>
        <fullName evidence="6">ABC transporter ATP-binding protein</fullName>
    </submittedName>
</protein>
<organism evidence="6 7">
    <name type="scientific">Parablautia intestinalis</name>
    <dbReference type="NCBI Taxonomy" id="2320100"/>
    <lineage>
        <taxon>Bacteria</taxon>
        <taxon>Bacillati</taxon>
        <taxon>Bacillota</taxon>
        <taxon>Clostridia</taxon>
        <taxon>Lachnospirales</taxon>
        <taxon>Lachnospiraceae</taxon>
        <taxon>Parablautia</taxon>
    </lineage>
</organism>
<reference evidence="6 7" key="1">
    <citation type="submission" date="2018-09" db="EMBL/GenBank/DDBJ databases">
        <title>Murine metabolic-syndrome-specific gut microbial biobank.</title>
        <authorList>
            <person name="Liu C."/>
        </authorList>
    </citation>
    <scope>NUCLEOTIDE SEQUENCE [LARGE SCALE GENOMIC DNA]</scope>
    <source>
        <strain evidence="6 7">0.1xD8-82</strain>
    </source>
</reference>
<evidence type="ECO:0000313" key="6">
    <source>
        <dbReference type="EMBL" id="RKI91048.1"/>
    </source>
</evidence>
<dbReference type="Pfam" id="PF00005">
    <property type="entry name" value="ABC_tran"/>
    <property type="match status" value="1"/>
</dbReference>
<dbReference type="InterPro" id="IPR003439">
    <property type="entry name" value="ABC_transporter-like_ATP-bd"/>
</dbReference>
<dbReference type="CDD" id="cd03264">
    <property type="entry name" value="ABC_drug_resistance_like"/>
    <property type="match status" value="1"/>
</dbReference>
<dbReference type="EMBL" id="RAYQ01000011">
    <property type="protein sequence ID" value="RKI91048.1"/>
    <property type="molecule type" value="Genomic_DNA"/>
</dbReference>
<keyword evidence="2" id="KW-0813">Transport</keyword>
<dbReference type="GO" id="GO:0016887">
    <property type="term" value="F:ATP hydrolysis activity"/>
    <property type="evidence" value="ECO:0007669"/>
    <property type="project" value="InterPro"/>
</dbReference>
<dbReference type="InterPro" id="IPR003593">
    <property type="entry name" value="AAA+_ATPase"/>
</dbReference>
<name>A0A3A9AID1_9FIRM</name>
<accession>A0A3A9AID1</accession>
<dbReference type="AlphaFoldDB" id="A0A3A9AID1"/>
<evidence type="ECO:0000259" key="5">
    <source>
        <dbReference type="PROSITE" id="PS50893"/>
    </source>
</evidence>
<dbReference type="RefSeq" id="WP_120469727.1">
    <property type="nucleotide sequence ID" value="NZ_RAYQ01000011.1"/>
</dbReference>
<dbReference type="GO" id="GO:0005524">
    <property type="term" value="F:ATP binding"/>
    <property type="evidence" value="ECO:0007669"/>
    <property type="project" value="UniProtKB-KW"/>
</dbReference>
<dbReference type="InterPro" id="IPR017871">
    <property type="entry name" value="ABC_transporter-like_CS"/>
</dbReference>
<comment type="caution">
    <text evidence="6">The sequence shown here is derived from an EMBL/GenBank/DDBJ whole genome shotgun (WGS) entry which is preliminary data.</text>
</comment>
<dbReference type="PROSITE" id="PS00211">
    <property type="entry name" value="ABC_TRANSPORTER_1"/>
    <property type="match status" value="1"/>
</dbReference>
<dbReference type="PANTHER" id="PTHR43335:SF2">
    <property type="entry name" value="ABC TRANSPORTER, ATP-BINDING PROTEIN"/>
    <property type="match status" value="1"/>
</dbReference>
<gene>
    <name evidence="6" type="ORF">D7V94_11035</name>
</gene>
<evidence type="ECO:0000256" key="4">
    <source>
        <dbReference type="ARBA" id="ARBA00022840"/>
    </source>
</evidence>
<evidence type="ECO:0000256" key="2">
    <source>
        <dbReference type="ARBA" id="ARBA00022448"/>
    </source>
</evidence>